<protein>
    <recommendedName>
        <fullName evidence="3">C2H2-type domain-containing protein</fullName>
    </recommendedName>
</protein>
<organism evidence="1 2">
    <name type="scientific">Dipteronia dyeriana</name>
    <dbReference type="NCBI Taxonomy" id="168575"/>
    <lineage>
        <taxon>Eukaryota</taxon>
        <taxon>Viridiplantae</taxon>
        <taxon>Streptophyta</taxon>
        <taxon>Embryophyta</taxon>
        <taxon>Tracheophyta</taxon>
        <taxon>Spermatophyta</taxon>
        <taxon>Magnoliopsida</taxon>
        <taxon>eudicotyledons</taxon>
        <taxon>Gunneridae</taxon>
        <taxon>Pentapetalae</taxon>
        <taxon>rosids</taxon>
        <taxon>malvids</taxon>
        <taxon>Sapindales</taxon>
        <taxon>Sapindaceae</taxon>
        <taxon>Hippocastanoideae</taxon>
        <taxon>Acereae</taxon>
        <taxon>Dipteronia</taxon>
    </lineage>
</organism>
<name>A0AAD9TJ88_9ROSI</name>
<dbReference type="AlphaFoldDB" id="A0AAD9TJ88"/>
<accession>A0AAD9TJ88</accession>
<gene>
    <name evidence="1" type="ORF">Ddye_031312</name>
</gene>
<sequence length="146" mass="16560">MGLVRAVVVFVDHLFVPRRERDEIGVRVSAVVVAAPKQKQWLRRNPVLFVCPKVRSVMLHPKLSRMLINSTQGKRSLVMSSPQHNKLSNICGNGFSSRSVLSLHLESVHKTRRRRASTVIGGSVELKDLIEMLPLMLLFLFNYLSM</sequence>
<comment type="caution">
    <text evidence="1">The sequence shown here is derived from an EMBL/GenBank/DDBJ whole genome shotgun (WGS) entry which is preliminary data.</text>
</comment>
<reference evidence="1" key="1">
    <citation type="journal article" date="2023" name="Plant J.">
        <title>Genome sequences and population genomics provide insights into the demographic history, inbreeding, and mutation load of two 'living fossil' tree species of Dipteronia.</title>
        <authorList>
            <person name="Feng Y."/>
            <person name="Comes H.P."/>
            <person name="Chen J."/>
            <person name="Zhu S."/>
            <person name="Lu R."/>
            <person name="Zhang X."/>
            <person name="Li P."/>
            <person name="Qiu J."/>
            <person name="Olsen K.M."/>
            <person name="Qiu Y."/>
        </authorList>
    </citation>
    <scope>NUCLEOTIDE SEQUENCE</scope>
    <source>
        <strain evidence="1">KIB01</strain>
    </source>
</reference>
<dbReference type="Proteomes" id="UP001280121">
    <property type="component" value="Unassembled WGS sequence"/>
</dbReference>
<evidence type="ECO:0000313" key="2">
    <source>
        <dbReference type="Proteomes" id="UP001280121"/>
    </source>
</evidence>
<dbReference type="EMBL" id="JANJYI010000009">
    <property type="protein sequence ID" value="KAK2636520.1"/>
    <property type="molecule type" value="Genomic_DNA"/>
</dbReference>
<proteinExistence type="predicted"/>
<evidence type="ECO:0008006" key="3">
    <source>
        <dbReference type="Google" id="ProtNLM"/>
    </source>
</evidence>
<evidence type="ECO:0000313" key="1">
    <source>
        <dbReference type="EMBL" id="KAK2636520.1"/>
    </source>
</evidence>
<keyword evidence="2" id="KW-1185">Reference proteome</keyword>